<feature type="non-terminal residue" evidence="1">
    <location>
        <position position="99"/>
    </location>
</feature>
<accession>A0AAV5WGB1</accession>
<keyword evidence="2" id="KW-1185">Reference proteome</keyword>
<evidence type="ECO:0000313" key="1">
    <source>
        <dbReference type="EMBL" id="GMT30062.1"/>
    </source>
</evidence>
<reference evidence="1" key="1">
    <citation type="submission" date="2023-10" db="EMBL/GenBank/DDBJ databases">
        <title>Genome assembly of Pristionchus species.</title>
        <authorList>
            <person name="Yoshida K."/>
            <person name="Sommer R.J."/>
        </authorList>
    </citation>
    <scope>NUCLEOTIDE SEQUENCE</scope>
    <source>
        <strain evidence="1">RS5133</strain>
    </source>
</reference>
<dbReference type="Proteomes" id="UP001432322">
    <property type="component" value="Unassembled WGS sequence"/>
</dbReference>
<sequence length="99" mass="10676">RMLSADVSCKENLRISLLIAKSLEGDLRSPGEHLLNGMSAVLGAVVESDIGSSSLSRINDLYSTVAEVQAEFNDNYAGLAFAHFARAFATVMEESVRQL</sequence>
<protein>
    <submittedName>
        <fullName evidence="1">Uncharacterized protein</fullName>
    </submittedName>
</protein>
<organism evidence="1 2">
    <name type="scientific">Pristionchus fissidentatus</name>
    <dbReference type="NCBI Taxonomy" id="1538716"/>
    <lineage>
        <taxon>Eukaryota</taxon>
        <taxon>Metazoa</taxon>
        <taxon>Ecdysozoa</taxon>
        <taxon>Nematoda</taxon>
        <taxon>Chromadorea</taxon>
        <taxon>Rhabditida</taxon>
        <taxon>Rhabditina</taxon>
        <taxon>Diplogasteromorpha</taxon>
        <taxon>Diplogasteroidea</taxon>
        <taxon>Neodiplogasteridae</taxon>
        <taxon>Pristionchus</taxon>
    </lineage>
</organism>
<feature type="non-terminal residue" evidence="1">
    <location>
        <position position="1"/>
    </location>
</feature>
<comment type="caution">
    <text evidence="1">The sequence shown here is derived from an EMBL/GenBank/DDBJ whole genome shotgun (WGS) entry which is preliminary data.</text>
</comment>
<gene>
    <name evidence="1" type="ORF">PFISCL1PPCAC_21359</name>
</gene>
<proteinExistence type="predicted"/>
<evidence type="ECO:0000313" key="2">
    <source>
        <dbReference type="Proteomes" id="UP001432322"/>
    </source>
</evidence>
<name>A0AAV5WGB1_9BILA</name>
<dbReference type="AlphaFoldDB" id="A0AAV5WGB1"/>
<dbReference type="EMBL" id="BTSY01000005">
    <property type="protein sequence ID" value="GMT30062.1"/>
    <property type="molecule type" value="Genomic_DNA"/>
</dbReference>